<dbReference type="HOGENOM" id="CLU_329921_0_0_1"/>
<protein>
    <submittedName>
        <fullName evidence="2">Uncharacterized protein</fullName>
    </submittedName>
</protein>
<proteinExistence type="predicted"/>
<dbReference type="EnsemblMetazoa" id="tetur16g00940.1">
    <property type="protein sequence ID" value="tetur16g00940.1"/>
    <property type="gene ID" value="tetur16g00940"/>
</dbReference>
<accession>T1KNG9</accession>
<evidence type="ECO:0000313" key="2">
    <source>
        <dbReference type="EnsemblMetazoa" id="tetur16g00940.1"/>
    </source>
</evidence>
<keyword evidence="1" id="KW-1133">Transmembrane helix</keyword>
<keyword evidence="1" id="KW-0472">Membrane</keyword>
<reference evidence="3" key="1">
    <citation type="submission" date="2011-08" db="EMBL/GenBank/DDBJ databases">
        <authorList>
            <person name="Rombauts S."/>
        </authorList>
    </citation>
    <scope>NUCLEOTIDE SEQUENCE</scope>
    <source>
        <strain evidence="3">London</strain>
    </source>
</reference>
<dbReference type="AlphaFoldDB" id="T1KNG9"/>
<keyword evidence="3" id="KW-1185">Reference proteome</keyword>
<evidence type="ECO:0000256" key="1">
    <source>
        <dbReference type="SAM" id="Phobius"/>
    </source>
</evidence>
<dbReference type="Proteomes" id="UP000015104">
    <property type="component" value="Unassembled WGS sequence"/>
</dbReference>
<sequence length="870" mass="98223">MADKDYYNIMLNGSVLYNGTFLTTVGTLVQFKNENVYFPHFSRVHQFGDTFVIVRENYLAFAQIDGLNLTVFCQTVLPPFNNLKYYLLNHNPINGSFGSTLNYFGNAQNFVELFPYKISSCSPTTVTTPPFGYLSQRNGNIFLKHYPVTFIGSFKFNNFTYTFKVRHVKGFEIIVGRVCNLLDFQKFDLSYTSLSAYCPFTFTNSSYGSTFVSFSKSQSTVYISNSAYIWLSVCTLNLTEIDIKLNQIRHDCSQGSSTIYTGVVTSQIPNLCLPSPSVFICDSTFNGTNGAMYSNAINVTGNIILRQKHDVLDPSQVIYFERKFPNLPGLIIVRTHSQKVDAFKIIDLYYDDNSSPSFKGSRSKIIGMFQGLDPVSGRAYYEIKGNIKSVPLYRCANYEKTTCLYFPRCKLCSIGCRPINVSCKPEEKFINVIEPVLPFYAFSRGSVVSLKPYNKLIHEIGAYQIRFISQSLLMIDCTNPITKEGQIECQTDSLESSIPFNTSFDVSVKLTFQNTTRSITLAGENTLRIVDPQYSEIIPNYLFPSHPSGFQIRFSRFFRSLGHQIQIFLGQTSCVKSYDNQSDVIHVNCTYFGSPTVASLVARVRSKDLLKLSFNILPKPTSIRPLVQSLFPKAQLAFPIIGNNIRSFFHPRMAFRLNSDVSEFKNCNFSGDGMILCDSPSLEPFNAKLPFTLEVVLESHGNVLNVSSPITVKMGKPPRIRGAEFDLDQFKLFLRMRNYFSYFVSSTKIQIIDLKSGRESTCSAISFSSNNLECEVNEDNDISGSVLNVTLTVANYEQAFTNVPVSSTFVAINLTYIFVLALVVVATIFSNHAYRRAFIKKKYQKKVLPKAKVLPKIKVLPKKQVLPKKK</sequence>
<organism evidence="2 3">
    <name type="scientific">Tetranychus urticae</name>
    <name type="common">Two-spotted spider mite</name>
    <dbReference type="NCBI Taxonomy" id="32264"/>
    <lineage>
        <taxon>Eukaryota</taxon>
        <taxon>Metazoa</taxon>
        <taxon>Ecdysozoa</taxon>
        <taxon>Arthropoda</taxon>
        <taxon>Chelicerata</taxon>
        <taxon>Arachnida</taxon>
        <taxon>Acari</taxon>
        <taxon>Acariformes</taxon>
        <taxon>Trombidiformes</taxon>
        <taxon>Prostigmata</taxon>
        <taxon>Eleutherengona</taxon>
        <taxon>Raphignathae</taxon>
        <taxon>Tetranychoidea</taxon>
        <taxon>Tetranychidae</taxon>
        <taxon>Tetranychus</taxon>
    </lineage>
</organism>
<name>T1KNG9_TETUR</name>
<dbReference type="EMBL" id="CAEY01000276">
    <property type="status" value="NOT_ANNOTATED_CDS"/>
    <property type="molecule type" value="Genomic_DNA"/>
</dbReference>
<reference evidence="2" key="2">
    <citation type="submission" date="2015-06" db="UniProtKB">
        <authorList>
            <consortium name="EnsemblMetazoa"/>
        </authorList>
    </citation>
    <scope>IDENTIFICATION</scope>
</reference>
<keyword evidence="1" id="KW-0812">Transmembrane</keyword>
<feature type="transmembrane region" description="Helical" evidence="1">
    <location>
        <begin position="814"/>
        <end position="834"/>
    </location>
</feature>
<evidence type="ECO:0000313" key="3">
    <source>
        <dbReference type="Proteomes" id="UP000015104"/>
    </source>
</evidence>